<protein>
    <submittedName>
        <fullName evidence="1">DUF748 domain-containing protein</fullName>
    </submittedName>
</protein>
<dbReference type="GO" id="GO:0005886">
    <property type="term" value="C:plasma membrane"/>
    <property type="evidence" value="ECO:0007669"/>
    <property type="project" value="TreeGrafter"/>
</dbReference>
<dbReference type="PANTHER" id="PTHR30441">
    <property type="entry name" value="DUF748 DOMAIN-CONTAINING PROTEIN"/>
    <property type="match status" value="1"/>
</dbReference>
<reference evidence="1" key="1">
    <citation type="journal article" date="2023" name="Comput. Struct. Biotechnol. J.">
        <title>Discovery of a novel marine Bacteroidetes with a rich repertoire of carbohydrate-active enzymes.</title>
        <authorList>
            <person name="Chen B."/>
            <person name="Liu G."/>
            <person name="Chen Q."/>
            <person name="Wang H."/>
            <person name="Liu L."/>
            <person name="Tang K."/>
        </authorList>
    </citation>
    <scope>NUCLEOTIDE SEQUENCE</scope>
    <source>
        <strain evidence="1">TK19036</strain>
    </source>
</reference>
<accession>A0AA49GMA8</accession>
<sequence>MKKVWITLAVIIGFFIALHFLLEPIVERLVNKQLNSLEHYSGKIDDVDIHLYRGAYRIKGIELNKRGSDIDQPFVSIDTLDLSVQWDALFDGRIVGEVILSEPVVNMVVTQNVEGDTTQEQTGTDEDWTEQIQELMPLTINRFEIRNGNITYRDPSVDPNVDAYLRNLDLVAENISNVKDSVDKLPSSLKASAVTIGDGTIDLDMKMNLLNSIPEFKADLELSSVDLTQLNDFIKAYAKFDVQEGTFTLITEITVEDKQISGYIKPFFENLDVFSLKEDLDEGSFFRKIWEALVGAGAELLENQPNDRVATEVPIEGSLDNPQPDVPATIWNVFRNAFVDAIEKEFGRQSKGGDA</sequence>
<dbReference type="GO" id="GO:0090313">
    <property type="term" value="P:regulation of protein targeting to membrane"/>
    <property type="evidence" value="ECO:0007669"/>
    <property type="project" value="TreeGrafter"/>
</dbReference>
<proteinExistence type="predicted"/>
<dbReference type="InterPro" id="IPR052894">
    <property type="entry name" value="AsmA-related"/>
</dbReference>
<organism evidence="1">
    <name type="scientific">Roseihalotalea indica</name>
    <dbReference type="NCBI Taxonomy" id="2867963"/>
    <lineage>
        <taxon>Bacteria</taxon>
        <taxon>Pseudomonadati</taxon>
        <taxon>Bacteroidota</taxon>
        <taxon>Cytophagia</taxon>
        <taxon>Cytophagales</taxon>
        <taxon>Catalimonadaceae</taxon>
        <taxon>Roseihalotalea</taxon>
    </lineage>
</organism>
<evidence type="ECO:0000313" key="1">
    <source>
        <dbReference type="EMBL" id="WKN36394.1"/>
    </source>
</evidence>
<name>A0AA49GMA8_9BACT</name>
<dbReference type="PANTHER" id="PTHR30441:SF8">
    <property type="entry name" value="DUF748 DOMAIN-CONTAINING PROTEIN"/>
    <property type="match status" value="1"/>
</dbReference>
<dbReference type="EMBL" id="CP120682">
    <property type="protein sequence ID" value="WKN36394.1"/>
    <property type="molecule type" value="Genomic_DNA"/>
</dbReference>
<dbReference type="Pfam" id="PF05359">
    <property type="entry name" value="DUF748"/>
    <property type="match status" value="1"/>
</dbReference>
<gene>
    <name evidence="1" type="ORF">K4G66_28955</name>
</gene>
<reference evidence="1" key="2">
    <citation type="journal article" date="2024" name="Antonie Van Leeuwenhoek">
        <title>Roseihalotalea indica gen. nov., sp. nov., a halophilic Bacteroidetes from mesopelagic Southwest Indian Ocean with higher carbohydrate metabolic potential.</title>
        <authorList>
            <person name="Chen B."/>
            <person name="Zhang M."/>
            <person name="Lin D."/>
            <person name="Ye J."/>
            <person name="Tang K."/>
        </authorList>
    </citation>
    <scope>NUCLEOTIDE SEQUENCE</scope>
    <source>
        <strain evidence="1">TK19036</strain>
    </source>
</reference>
<dbReference type="AlphaFoldDB" id="A0AA49GMA8"/>
<dbReference type="InterPro" id="IPR008023">
    <property type="entry name" value="DUF748"/>
</dbReference>